<keyword evidence="2" id="KW-1185">Reference proteome</keyword>
<evidence type="ECO:0000313" key="2">
    <source>
        <dbReference type="Proteomes" id="UP001497516"/>
    </source>
</evidence>
<dbReference type="EMBL" id="OZ034815">
    <property type="protein sequence ID" value="CAL1371339.1"/>
    <property type="molecule type" value="Genomic_DNA"/>
</dbReference>
<organism evidence="1 2">
    <name type="scientific">Linum trigynum</name>
    <dbReference type="NCBI Taxonomy" id="586398"/>
    <lineage>
        <taxon>Eukaryota</taxon>
        <taxon>Viridiplantae</taxon>
        <taxon>Streptophyta</taxon>
        <taxon>Embryophyta</taxon>
        <taxon>Tracheophyta</taxon>
        <taxon>Spermatophyta</taxon>
        <taxon>Magnoliopsida</taxon>
        <taxon>eudicotyledons</taxon>
        <taxon>Gunneridae</taxon>
        <taxon>Pentapetalae</taxon>
        <taxon>rosids</taxon>
        <taxon>fabids</taxon>
        <taxon>Malpighiales</taxon>
        <taxon>Linaceae</taxon>
        <taxon>Linum</taxon>
    </lineage>
</organism>
<gene>
    <name evidence="1" type="ORF">LTRI10_LOCUS13411</name>
</gene>
<reference evidence="1 2" key="1">
    <citation type="submission" date="2024-04" db="EMBL/GenBank/DDBJ databases">
        <authorList>
            <person name="Fracassetti M."/>
        </authorList>
    </citation>
    <scope>NUCLEOTIDE SEQUENCE [LARGE SCALE GENOMIC DNA]</scope>
</reference>
<sequence>MERNGKDLEASEVGLRVMNRESSARDLQVEAALASFRWFNHRRITSVEPIRGLSKGFASEGLYILLATDSSRR</sequence>
<dbReference type="Proteomes" id="UP001497516">
    <property type="component" value="Chromosome 2"/>
</dbReference>
<proteinExistence type="predicted"/>
<dbReference type="AlphaFoldDB" id="A0AAV2DBT9"/>
<accession>A0AAV2DBT9</accession>
<protein>
    <submittedName>
        <fullName evidence="1">Uncharacterized protein</fullName>
    </submittedName>
</protein>
<name>A0AAV2DBT9_9ROSI</name>
<evidence type="ECO:0000313" key="1">
    <source>
        <dbReference type="EMBL" id="CAL1371339.1"/>
    </source>
</evidence>